<evidence type="ECO:0000313" key="3">
    <source>
        <dbReference type="Proteomes" id="UP000298652"/>
    </source>
</evidence>
<feature type="compositionally biased region" description="Pro residues" evidence="1">
    <location>
        <begin position="174"/>
        <end position="191"/>
    </location>
</feature>
<dbReference type="Proteomes" id="UP000298652">
    <property type="component" value="Chromosome 7"/>
</dbReference>
<feature type="region of interest" description="Disordered" evidence="1">
    <location>
        <begin position="162"/>
        <end position="233"/>
    </location>
</feature>
<dbReference type="Gramene" id="TKW06535">
    <property type="protein sequence ID" value="TKW06535"/>
    <property type="gene ID" value="SEVIR_7G246550v2"/>
</dbReference>
<evidence type="ECO:0000256" key="1">
    <source>
        <dbReference type="SAM" id="MobiDB-lite"/>
    </source>
</evidence>
<organism evidence="2 3">
    <name type="scientific">Setaria viridis</name>
    <name type="common">Green bristlegrass</name>
    <name type="synonym">Setaria italica subsp. viridis</name>
    <dbReference type="NCBI Taxonomy" id="4556"/>
    <lineage>
        <taxon>Eukaryota</taxon>
        <taxon>Viridiplantae</taxon>
        <taxon>Streptophyta</taxon>
        <taxon>Embryophyta</taxon>
        <taxon>Tracheophyta</taxon>
        <taxon>Spermatophyta</taxon>
        <taxon>Magnoliopsida</taxon>
        <taxon>Liliopsida</taxon>
        <taxon>Poales</taxon>
        <taxon>Poaceae</taxon>
        <taxon>PACMAD clade</taxon>
        <taxon>Panicoideae</taxon>
        <taxon>Panicodae</taxon>
        <taxon>Paniceae</taxon>
        <taxon>Cenchrinae</taxon>
        <taxon>Setaria</taxon>
    </lineage>
</organism>
<dbReference type="AlphaFoldDB" id="A0A4U6TXR2"/>
<name>A0A4U6TXR2_SETVI</name>
<protein>
    <submittedName>
        <fullName evidence="2">Uncharacterized protein</fullName>
    </submittedName>
</protein>
<proteinExistence type="predicted"/>
<sequence>MRRLPATSTATRVAVCTCASTAAASVGLKVRSFTSAFATWPRQSSTHGRTADGQPEVSQMRGARWRRFRRYLRQIHVACGLDGGRGQEISTTEDGSFRGFYGNYSRRFPSCRRRPASMASPPGVLPTLEIFHLRAAEPRSPPPPHWINAAVEWARVGSRLPRRRSAWPSSPATLSPPPQPRPPVRKPPPPSQLYTPIQAAATSLPPGSLARRRLPAAKPWRGKEGRPARLGAP</sequence>
<accession>A0A4U6TXR2</accession>
<dbReference type="EMBL" id="CM016558">
    <property type="protein sequence ID" value="TKW06535.1"/>
    <property type="molecule type" value="Genomic_DNA"/>
</dbReference>
<evidence type="ECO:0000313" key="2">
    <source>
        <dbReference type="EMBL" id="TKW06535.1"/>
    </source>
</evidence>
<keyword evidence="3" id="KW-1185">Reference proteome</keyword>
<reference evidence="2" key="1">
    <citation type="submission" date="2019-03" db="EMBL/GenBank/DDBJ databases">
        <title>WGS assembly of Setaria viridis.</title>
        <authorList>
            <person name="Huang P."/>
            <person name="Jenkins J."/>
            <person name="Grimwood J."/>
            <person name="Barry K."/>
            <person name="Healey A."/>
            <person name="Mamidi S."/>
            <person name="Sreedasyam A."/>
            <person name="Shu S."/>
            <person name="Feldman M."/>
            <person name="Wu J."/>
            <person name="Yu Y."/>
            <person name="Chen C."/>
            <person name="Johnson J."/>
            <person name="Rokhsar D."/>
            <person name="Baxter I."/>
            <person name="Schmutz J."/>
            <person name="Brutnell T."/>
            <person name="Kellogg E."/>
        </authorList>
    </citation>
    <scope>NUCLEOTIDE SEQUENCE [LARGE SCALE GENOMIC DNA]</scope>
</reference>
<gene>
    <name evidence="2" type="ORF">SEVIR_7G246550v2</name>
</gene>